<feature type="region of interest" description="Disordered" evidence="1">
    <location>
        <begin position="558"/>
        <end position="587"/>
    </location>
</feature>
<feature type="region of interest" description="Disordered" evidence="1">
    <location>
        <begin position="985"/>
        <end position="1174"/>
    </location>
</feature>
<feature type="compositionally biased region" description="Basic and acidic residues" evidence="1">
    <location>
        <begin position="1121"/>
        <end position="1133"/>
    </location>
</feature>
<dbReference type="InterPro" id="IPR054086">
    <property type="entry name" value="Cep192-like_D2"/>
</dbReference>
<sequence length="1810" mass="192024">MTESFHNIEDEPFPSFLSASLSSSHATLGNVTLGSGLGVPVAASTVAKIRAGADNRISDIQASYLEDGQLSLVNSQSSSGGRGRFALSFKDDLDGADDFIAAHRLSDMLVKIHLDESESTGRLKAFKQDTPMHTDPLAGRASEHGDELSTGLITFSHLGAKDVTAMKGKHALPEVQEEEASASEGADSDHLSGSISSFVANEKLMSVYSLNSDATDDDIDMDQLQDDELELYFNKLVPPAMQRGRVEGQEIPPAEQTGIVENSSHLSSAEPEKNRYNFLDDFDQDDFQMPDVRLAATGMDSCPASDEEDTEDELEAARRLGTSRPRFLLPSTSRQLVGESNRPNFRPGLEGGSSDDEPFAPSRNATTNSGIEFRLSAEGQVINPPITGDGGGGGDGSSGSEESGNDGGVSTIPLPPSAGQAYDVPRGLGMVGGSGVGRDQDGDWMPSLPGLSRASVPGHSEMGDRVGPVGTGEGASSGVGPPRMSPVNWNMTLDRQEALDAMDNTVSAAATDGQLDSLYLWNGGGLWRPPDVSGSTLLQGTLQSTFHLSQVLPSHEEDEGALGLRGGPCGYSTVPEPSDTNSEGDPRATSLEAKYLSQTLQGEVGDDVWDHAPDGAKLDFREGGNVTHNVVYQNEEGKWVTDLAYYSSFEKEAEKNFPEEVANQFQSETFVSGSNAIEKIIEDQEEFEKENQFIQEEQMAAESPSLGLGDTSWGLPSSNYILMRASQVSSDFERANQSYLRLSLGAFFLQRSEALGCLSDNMEDHVKRPSFGYVITSPEKREPFALIRPSDFSSRGSSVLSDTLRHSDADDTMNPEDLNKTVEATVERTFERTAHKEDEQPVAVEKEEAKEPRSHAPVSKSAPAESSDSPNNDNDLLLSISTIATAIADASLSSDPAQLAAMIMELSKKNRGKSRWPTGASPALSPADQSVLLQALHKSTSAGELSAFDVEKYLRKAETSGSDSDCSASPHSFDILGWADGLGASRRSSAHATPARREGYDGTATPAGKEDSGTSQKGRKTSAVTPCSNTRPSPGTGKKSDVRRSSIPRPSSIPAASANGSRRSVSTGQGERKPGLNRSRPEQEAPNPAVSNRSAAQLPAASTGAAPSPAFRPAPAPRSLMPDDPRTSPRLRDPPSGLPPKSPAPNPFWQGTVGREWEGTSISNRETPGSSAVEKHVGFTVQGPSAQSKAVEGTGCSLERAPAAVEESHCTFRPSTSPLTQSSPSQTSLPSADGTVSSPASPGSLADRHGRETLSPQSHCSSPSLSRLTYISLNDSTVLPSPDRNKSNSSIALSTTIVRASPTPMMEQELPQSRPGDPLGQACSLEPRSHNRSPDVRLEARSPDPRYTLDLDSPRTCSEHGLHPETREGHPQRRSEPIPRRPAQGDSGYCSNLNFQQPGASDQAPPQWAGAPDKRGPRQVGGFGLPPSFPAEDLRYVPVSSFKPPEPLLEPPPAVPSLLAGRPLFSTQLAQQYLGADLPLHPYHVGAAAAGYGVCPTVPHTNPSSMGHVHGPGAPGLALQHGYVNAAQLHRAHLPPLDSGMLGAGKPYGHMGALGVWTTADLTDVRAQVVVPDELRFPSSCCVGIASQTSLSIFNPTERWLQVGIAVSGLAIDGEKVDSLPYQWLIVKNKTIIGPKSTEEQKVLFIPPRAGVYQCVLSVSSWPTAGESEAAARAQVFAKRVVLVAMAENPSLEVEAGATGCLDFGDLTGGSARALPLKLVNKTRATVPIRLVISANATAWRCFTFSKSPVAVPTEAMLQTGSVTPAGCPVCHEPRDARQLRGQSGELHGVASLPCAAKIRLHFRFAGAGG</sequence>
<feature type="compositionally biased region" description="Acidic residues" evidence="1">
    <location>
        <begin position="305"/>
        <end position="314"/>
    </location>
</feature>
<feature type="compositionally biased region" description="Low complexity" evidence="1">
    <location>
        <begin position="1099"/>
        <end position="1109"/>
    </location>
</feature>
<feature type="region of interest" description="Disordered" evidence="1">
    <location>
        <begin position="172"/>
        <end position="193"/>
    </location>
</feature>
<dbReference type="InterPro" id="IPR054085">
    <property type="entry name" value="Cep192-like_D1"/>
</dbReference>
<reference evidence="4" key="1">
    <citation type="journal article" date="2023" name="Science">
        <title>Genome structures resolve the early diversification of teleost fishes.</title>
        <authorList>
            <person name="Parey E."/>
            <person name="Louis A."/>
            <person name="Montfort J."/>
            <person name="Bouchez O."/>
            <person name="Roques C."/>
            <person name="Iampietro C."/>
            <person name="Lluch J."/>
            <person name="Castinel A."/>
            <person name="Donnadieu C."/>
            <person name="Desvignes T."/>
            <person name="Floi Bucao C."/>
            <person name="Jouanno E."/>
            <person name="Wen M."/>
            <person name="Mejri S."/>
            <person name="Dirks R."/>
            <person name="Jansen H."/>
            <person name="Henkel C."/>
            <person name="Chen W.J."/>
            <person name="Zahm M."/>
            <person name="Cabau C."/>
            <person name="Klopp C."/>
            <person name="Thompson A.W."/>
            <person name="Robinson-Rechavi M."/>
            <person name="Braasch I."/>
            <person name="Lecointre G."/>
            <person name="Bobe J."/>
            <person name="Postlethwait J.H."/>
            <person name="Berthelot C."/>
            <person name="Roest Crollius H."/>
            <person name="Guiguen Y."/>
        </authorList>
    </citation>
    <scope>NUCLEOTIDE SEQUENCE</scope>
    <source>
        <strain evidence="4">WJC10195</strain>
    </source>
</reference>
<name>A0A9Q1IV91_SYNKA</name>
<feature type="compositionally biased region" description="Basic and acidic residues" evidence="1">
    <location>
        <begin position="1070"/>
        <end position="1083"/>
    </location>
</feature>
<keyword evidence="5" id="KW-1185">Reference proteome</keyword>
<proteinExistence type="predicted"/>
<dbReference type="GO" id="GO:0005737">
    <property type="term" value="C:cytoplasm"/>
    <property type="evidence" value="ECO:0007669"/>
    <property type="project" value="TreeGrafter"/>
</dbReference>
<feature type="domain" description="Cep192-like" evidence="3">
    <location>
        <begin position="1689"/>
        <end position="1770"/>
    </location>
</feature>
<evidence type="ECO:0000259" key="3">
    <source>
        <dbReference type="Pfam" id="PF22064"/>
    </source>
</evidence>
<dbReference type="Pfam" id="PF25763">
    <property type="entry name" value="Aurora-A_bind_CEP192"/>
    <property type="match status" value="1"/>
</dbReference>
<organism evidence="4 5">
    <name type="scientific">Synaphobranchus kaupii</name>
    <name type="common">Kaup's arrowtooth eel</name>
    <dbReference type="NCBI Taxonomy" id="118154"/>
    <lineage>
        <taxon>Eukaryota</taxon>
        <taxon>Metazoa</taxon>
        <taxon>Chordata</taxon>
        <taxon>Craniata</taxon>
        <taxon>Vertebrata</taxon>
        <taxon>Euteleostomi</taxon>
        <taxon>Actinopterygii</taxon>
        <taxon>Neopterygii</taxon>
        <taxon>Teleostei</taxon>
        <taxon>Anguilliformes</taxon>
        <taxon>Synaphobranchidae</taxon>
        <taxon>Synaphobranchus</taxon>
    </lineage>
</organism>
<feature type="compositionally biased region" description="Polar residues" evidence="1">
    <location>
        <begin position="1160"/>
        <end position="1170"/>
    </location>
</feature>
<dbReference type="PANTHER" id="PTHR16029:SF11">
    <property type="entry name" value="CENTROSOMAL PROTEIN OF 192 KDA"/>
    <property type="match status" value="1"/>
</dbReference>
<feature type="region of interest" description="Disordered" evidence="1">
    <location>
        <begin position="381"/>
        <end position="421"/>
    </location>
</feature>
<feature type="compositionally biased region" description="Polar residues" evidence="1">
    <location>
        <begin position="1389"/>
        <end position="1400"/>
    </location>
</feature>
<dbReference type="Pfam" id="PF25765">
    <property type="entry name" value="PLK4_bind_CEP192"/>
    <property type="match status" value="1"/>
</dbReference>
<feature type="compositionally biased region" description="Pro residues" evidence="1">
    <location>
        <begin position="1136"/>
        <end position="1146"/>
    </location>
</feature>
<feature type="compositionally biased region" description="Low complexity" evidence="1">
    <location>
        <begin position="1045"/>
        <end position="1058"/>
    </location>
</feature>
<evidence type="ECO:0000313" key="4">
    <source>
        <dbReference type="EMBL" id="KAJ8353763.1"/>
    </source>
</evidence>
<feature type="compositionally biased region" description="Polar residues" evidence="1">
    <location>
        <begin position="1267"/>
        <end position="1279"/>
    </location>
</feature>
<feature type="compositionally biased region" description="Low complexity" evidence="1">
    <location>
        <begin position="1254"/>
        <end position="1266"/>
    </location>
</feature>
<accession>A0A9Q1IV91</accession>
<dbReference type="CDD" id="cd21856">
    <property type="entry name" value="Plk4BD_Cep192"/>
    <property type="match status" value="1"/>
</dbReference>
<dbReference type="GO" id="GO:0000242">
    <property type="term" value="C:pericentriolar material"/>
    <property type="evidence" value="ECO:0007669"/>
    <property type="project" value="TreeGrafter"/>
</dbReference>
<feature type="region of interest" description="Disordered" evidence="1">
    <location>
        <begin position="299"/>
        <end position="366"/>
    </location>
</feature>
<feature type="region of interest" description="Disordered" evidence="1">
    <location>
        <begin position="1200"/>
        <end position="1427"/>
    </location>
</feature>
<dbReference type="GO" id="GO:0019901">
    <property type="term" value="F:protein kinase binding"/>
    <property type="evidence" value="ECO:0007669"/>
    <property type="project" value="TreeGrafter"/>
</dbReference>
<feature type="region of interest" description="Disordered" evidence="1">
    <location>
        <begin position="251"/>
        <end position="270"/>
    </location>
</feature>
<dbReference type="GO" id="GO:0005814">
    <property type="term" value="C:centriole"/>
    <property type="evidence" value="ECO:0007669"/>
    <property type="project" value="TreeGrafter"/>
</dbReference>
<dbReference type="OrthoDB" id="67059at2759"/>
<feature type="compositionally biased region" description="Polar residues" evidence="1">
    <location>
        <begin position="1287"/>
        <end position="1298"/>
    </location>
</feature>
<feature type="domain" description="Cep192-like" evidence="2">
    <location>
        <begin position="1567"/>
        <end position="1687"/>
    </location>
</feature>
<feature type="compositionally biased region" description="Basic and acidic residues" evidence="1">
    <location>
        <begin position="830"/>
        <end position="854"/>
    </location>
</feature>
<feature type="compositionally biased region" description="Polar residues" evidence="1">
    <location>
        <begin position="1022"/>
        <end position="1033"/>
    </location>
</feature>
<dbReference type="EMBL" id="JAINUF010000007">
    <property type="protein sequence ID" value="KAJ8353763.1"/>
    <property type="molecule type" value="Genomic_DNA"/>
</dbReference>
<dbReference type="Pfam" id="PF22060">
    <property type="entry name" value="Cep192_D1"/>
    <property type="match status" value="1"/>
</dbReference>
<evidence type="ECO:0000259" key="2">
    <source>
        <dbReference type="Pfam" id="PF22060"/>
    </source>
</evidence>
<feature type="region of interest" description="Disordered" evidence="1">
    <location>
        <begin position="830"/>
        <end position="873"/>
    </location>
</feature>
<evidence type="ECO:0008006" key="6">
    <source>
        <dbReference type="Google" id="ProtNLM"/>
    </source>
</evidence>
<evidence type="ECO:0000256" key="1">
    <source>
        <dbReference type="SAM" id="MobiDB-lite"/>
    </source>
</evidence>
<dbReference type="InterPro" id="IPR039103">
    <property type="entry name" value="Spd-2/CEP192"/>
</dbReference>
<dbReference type="Proteomes" id="UP001152622">
    <property type="component" value="Chromosome 7"/>
</dbReference>
<dbReference type="GO" id="GO:0090307">
    <property type="term" value="P:mitotic spindle assembly"/>
    <property type="evidence" value="ECO:0007669"/>
    <property type="project" value="TreeGrafter"/>
</dbReference>
<evidence type="ECO:0000313" key="5">
    <source>
        <dbReference type="Proteomes" id="UP001152622"/>
    </source>
</evidence>
<dbReference type="Pfam" id="PF22064">
    <property type="entry name" value="Cep192_D2"/>
    <property type="match status" value="1"/>
</dbReference>
<protein>
    <recommendedName>
        <fullName evidence="6">Centrosomal protein of 192 kDa</fullName>
    </recommendedName>
</protein>
<feature type="compositionally biased region" description="Basic and acidic residues" evidence="1">
    <location>
        <begin position="1327"/>
        <end position="1379"/>
    </location>
</feature>
<dbReference type="GO" id="GO:0071539">
    <property type="term" value="P:protein localization to centrosome"/>
    <property type="evidence" value="ECO:0007669"/>
    <property type="project" value="InterPro"/>
</dbReference>
<dbReference type="GO" id="GO:0090222">
    <property type="term" value="P:centrosome-templated microtubule nucleation"/>
    <property type="evidence" value="ECO:0007669"/>
    <property type="project" value="InterPro"/>
</dbReference>
<gene>
    <name evidence="4" type="ORF">SKAU_G00213300</name>
</gene>
<feature type="compositionally biased region" description="Polar residues" evidence="1">
    <location>
        <begin position="1059"/>
        <end position="1069"/>
    </location>
</feature>
<dbReference type="InterPro" id="IPR057662">
    <property type="entry name" value="CEP192_Aurora-A_bind"/>
</dbReference>
<dbReference type="InterPro" id="IPR057665">
    <property type="entry name" value="CEP192_PLK4_bind"/>
</dbReference>
<feature type="compositionally biased region" description="Low complexity" evidence="1">
    <location>
        <begin position="1214"/>
        <end position="1231"/>
    </location>
</feature>
<comment type="caution">
    <text evidence="4">The sequence shown here is derived from an EMBL/GenBank/DDBJ whole genome shotgun (WGS) entry which is preliminary data.</text>
</comment>
<feature type="compositionally biased region" description="Polar residues" evidence="1">
    <location>
        <begin position="864"/>
        <end position="873"/>
    </location>
</feature>
<dbReference type="GO" id="GO:0051298">
    <property type="term" value="P:centrosome duplication"/>
    <property type="evidence" value="ECO:0007669"/>
    <property type="project" value="InterPro"/>
</dbReference>
<dbReference type="PANTHER" id="PTHR16029">
    <property type="entry name" value="CENTROSOMAL PROTEIN OF 192 KDA"/>
    <property type="match status" value="1"/>
</dbReference>
<feature type="compositionally biased region" description="Gly residues" evidence="1">
    <location>
        <begin position="388"/>
        <end position="397"/>
    </location>
</feature>